<dbReference type="Pfam" id="PF00582">
    <property type="entry name" value="Usp"/>
    <property type="match status" value="1"/>
</dbReference>
<gene>
    <name evidence="3" type="ORF">LDH80_05615</name>
</gene>
<dbReference type="Gene3D" id="3.40.50.12370">
    <property type="match status" value="1"/>
</dbReference>
<feature type="domain" description="UspA" evidence="2">
    <location>
        <begin position="11"/>
        <end position="151"/>
    </location>
</feature>
<evidence type="ECO:0000313" key="3">
    <source>
        <dbReference type="EMBL" id="UZX20225.1"/>
    </source>
</evidence>
<proteinExistence type="predicted"/>
<keyword evidence="4" id="KW-1185">Reference proteome</keyword>
<evidence type="ECO:0000313" key="4">
    <source>
        <dbReference type="Proteomes" id="UP001164506"/>
    </source>
</evidence>
<dbReference type="SUPFAM" id="SSF52402">
    <property type="entry name" value="Adenine nucleotide alpha hydrolases-like"/>
    <property type="match status" value="1"/>
</dbReference>
<feature type="region of interest" description="Disordered" evidence="1">
    <location>
        <begin position="165"/>
        <end position="210"/>
    </location>
</feature>
<evidence type="ECO:0000259" key="2">
    <source>
        <dbReference type="Pfam" id="PF00582"/>
    </source>
</evidence>
<feature type="compositionally biased region" description="Basic residues" evidence="1">
    <location>
        <begin position="181"/>
        <end position="191"/>
    </location>
</feature>
<dbReference type="RefSeq" id="WP_323809255.1">
    <property type="nucleotide sequence ID" value="NZ_CP084204.1"/>
</dbReference>
<dbReference type="EMBL" id="CP084204">
    <property type="protein sequence ID" value="UZX20225.1"/>
    <property type="molecule type" value="Genomic_DNA"/>
</dbReference>
<dbReference type="CDD" id="cd00293">
    <property type="entry name" value="USP-like"/>
    <property type="match status" value="1"/>
</dbReference>
<organism evidence="3 4">
    <name type="scientific">Streptomyces tanashiensis</name>
    <dbReference type="NCBI Taxonomy" id="67367"/>
    <lineage>
        <taxon>Bacteria</taxon>
        <taxon>Bacillati</taxon>
        <taxon>Actinomycetota</taxon>
        <taxon>Actinomycetes</taxon>
        <taxon>Kitasatosporales</taxon>
        <taxon>Streptomycetaceae</taxon>
        <taxon>Streptomyces</taxon>
    </lineage>
</organism>
<evidence type="ECO:0000256" key="1">
    <source>
        <dbReference type="SAM" id="MobiDB-lite"/>
    </source>
</evidence>
<protein>
    <submittedName>
        <fullName evidence="3">Universal stress protein</fullName>
    </submittedName>
</protein>
<name>A0ABY6QRA7_9ACTN</name>
<sequence length="210" mass="22101">MTGPFPGCGGRIVVGVSGSLASLAALRYATALARRDGMPLLAVLVWEPPEGEALFARMPDRDWARLWGEEARRRLEDALVDGLGGVPRGPAFEGRVVRGAPATALCAVADRPGDLLVLGSAPCRGRFGRLRRRPVLRGVLRGAAGPVLTVPGPVLLPGEARVLRRNARTSVPGGPTGPGRRTLRRRARLRGRAPERGPAPARGRTPATGS</sequence>
<feature type="compositionally biased region" description="Low complexity" evidence="1">
    <location>
        <begin position="196"/>
        <end position="210"/>
    </location>
</feature>
<dbReference type="Proteomes" id="UP001164506">
    <property type="component" value="Chromosome"/>
</dbReference>
<dbReference type="InterPro" id="IPR006016">
    <property type="entry name" value="UspA"/>
</dbReference>
<reference evidence="3" key="1">
    <citation type="submission" date="2021-09" db="EMBL/GenBank/DDBJ databases">
        <title>Complete genome sequence and metabolic characterization of Streptomyces tanashiensis DSM 731 the producer of antibacterial Kalafungin and diverse secondary metabolites.</title>
        <authorList>
            <person name="Abbasi M.N."/>
            <person name="Anwar M.N."/>
            <person name="Alam K."/>
            <person name="Shoaib M."/>
            <person name="Lin Z."/>
            <person name="Hayat M."/>
            <person name="Ali M.I."/>
            <person name="Malik H.M.T."/>
            <person name="Ahmed I."/>
            <person name="Li A."/>
            <person name="Hailong Wang H."/>
            <person name="Zhang Y."/>
        </authorList>
    </citation>
    <scope>NUCLEOTIDE SEQUENCE</scope>
    <source>
        <strain evidence="3">Kala</strain>
    </source>
</reference>
<dbReference type="GeneID" id="95598901"/>
<accession>A0ABY6QRA7</accession>